<reference evidence="10 13" key="2">
    <citation type="submission" date="2019-10" db="EMBL/GenBank/DDBJ databases">
        <title>Prolixibacter strains distinguished by the presence of nitrate reductase genes were adept at nitrate-dependent anaerobic corrosion of metallic iron and carbon steel.</title>
        <authorList>
            <person name="Iino T."/>
            <person name="Shono N."/>
            <person name="Ito K."/>
            <person name="Nakamura R."/>
            <person name="Sueoka K."/>
            <person name="Harayama S."/>
            <person name="Ohkuma M."/>
        </authorList>
    </citation>
    <scope>NUCLEOTIDE SEQUENCE [LARGE SCALE GENOMIC DNA]</scope>
    <source>
        <strain evidence="10 13">MIC1-1</strain>
    </source>
</reference>
<keyword evidence="7" id="KW-0443">Lipid metabolism</keyword>
<dbReference type="OrthoDB" id="9788235at2"/>
<protein>
    <submittedName>
        <fullName evidence="10">Short-chain dehydrogenase</fullName>
    </submittedName>
    <submittedName>
        <fullName evidence="11">Short-subunit dehydrogenase</fullName>
    </submittedName>
</protein>
<evidence type="ECO:0000256" key="3">
    <source>
        <dbReference type="ARBA" id="ARBA00022692"/>
    </source>
</evidence>
<dbReference type="PANTHER" id="PTHR24322">
    <property type="entry name" value="PKSB"/>
    <property type="match status" value="1"/>
</dbReference>
<dbReference type="InterPro" id="IPR020904">
    <property type="entry name" value="Sc_DH/Rdtase_CS"/>
</dbReference>
<comment type="similarity">
    <text evidence="2 9">Belongs to the short-chain dehydrogenases/reductases (SDR) family.</text>
</comment>
<evidence type="ECO:0000256" key="2">
    <source>
        <dbReference type="ARBA" id="ARBA00006484"/>
    </source>
</evidence>
<dbReference type="PRINTS" id="PR00081">
    <property type="entry name" value="GDHRDH"/>
</dbReference>
<evidence type="ECO:0000256" key="4">
    <source>
        <dbReference type="ARBA" id="ARBA00022857"/>
    </source>
</evidence>
<keyword evidence="3" id="KW-0812">Transmembrane</keyword>
<dbReference type="GO" id="GO:0006720">
    <property type="term" value="P:isoprenoid metabolic process"/>
    <property type="evidence" value="ECO:0007669"/>
    <property type="project" value="UniProtKB-ARBA"/>
</dbReference>
<dbReference type="EMBL" id="BLAU01000001">
    <property type="protein sequence ID" value="GET22136.1"/>
    <property type="molecule type" value="Genomic_DNA"/>
</dbReference>
<evidence type="ECO:0000256" key="6">
    <source>
        <dbReference type="ARBA" id="ARBA00023002"/>
    </source>
</evidence>
<evidence type="ECO:0000256" key="1">
    <source>
        <dbReference type="ARBA" id="ARBA00004141"/>
    </source>
</evidence>
<gene>
    <name evidence="11" type="ORF">CLV93_1145</name>
    <name evidence="10" type="ORF">JCM18694_23820</name>
</gene>
<comment type="caution">
    <text evidence="11">The sequence shown here is derived from an EMBL/GenBank/DDBJ whole genome shotgun (WGS) entry which is preliminary data.</text>
</comment>
<evidence type="ECO:0000256" key="5">
    <source>
        <dbReference type="ARBA" id="ARBA00022989"/>
    </source>
</evidence>
<evidence type="ECO:0000256" key="9">
    <source>
        <dbReference type="RuleBase" id="RU000363"/>
    </source>
</evidence>
<dbReference type="GO" id="GO:0016020">
    <property type="term" value="C:membrane"/>
    <property type="evidence" value="ECO:0007669"/>
    <property type="project" value="UniProtKB-SubCell"/>
</dbReference>
<dbReference type="Pfam" id="PF00106">
    <property type="entry name" value="adh_short"/>
    <property type="match status" value="1"/>
</dbReference>
<dbReference type="PANTHER" id="PTHR24322:SF736">
    <property type="entry name" value="RETINOL DEHYDROGENASE 10"/>
    <property type="match status" value="1"/>
</dbReference>
<dbReference type="InterPro" id="IPR002347">
    <property type="entry name" value="SDR_fam"/>
</dbReference>
<evidence type="ECO:0000256" key="8">
    <source>
        <dbReference type="ARBA" id="ARBA00023136"/>
    </source>
</evidence>
<evidence type="ECO:0000313" key="13">
    <source>
        <dbReference type="Proteomes" id="UP000396862"/>
    </source>
</evidence>
<dbReference type="PROSITE" id="PS00061">
    <property type="entry name" value="ADH_SHORT"/>
    <property type="match status" value="1"/>
</dbReference>
<dbReference type="FunFam" id="3.40.50.720:FF:000131">
    <property type="entry name" value="Short-chain dehydrogenase/reductase 3"/>
    <property type="match status" value="1"/>
</dbReference>
<dbReference type="GO" id="GO:0042445">
    <property type="term" value="P:hormone metabolic process"/>
    <property type="evidence" value="ECO:0007669"/>
    <property type="project" value="UniProtKB-ARBA"/>
</dbReference>
<dbReference type="AlphaFoldDB" id="A0A2P8C6H1"/>
<keyword evidence="5" id="KW-1133">Transmembrane helix</keyword>
<dbReference type="SUPFAM" id="SSF51735">
    <property type="entry name" value="NAD(P)-binding Rossmann-fold domains"/>
    <property type="match status" value="1"/>
</dbReference>
<dbReference type="Proteomes" id="UP000396862">
    <property type="component" value="Unassembled WGS sequence"/>
</dbReference>
<dbReference type="RefSeq" id="WP_106543683.1">
    <property type="nucleotide sequence ID" value="NZ_BLAU01000001.1"/>
</dbReference>
<dbReference type="CDD" id="cd05339">
    <property type="entry name" value="17beta-HSDXI-like_SDR_c"/>
    <property type="match status" value="1"/>
</dbReference>
<evidence type="ECO:0000313" key="11">
    <source>
        <dbReference type="EMBL" id="PSK80568.1"/>
    </source>
</evidence>
<dbReference type="Proteomes" id="UP000240621">
    <property type="component" value="Unassembled WGS sequence"/>
</dbReference>
<keyword evidence="13" id="KW-1185">Reference proteome</keyword>
<accession>A0A2P8C6H1</accession>
<evidence type="ECO:0000256" key="7">
    <source>
        <dbReference type="ARBA" id="ARBA00023098"/>
    </source>
</evidence>
<evidence type="ECO:0000313" key="10">
    <source>
        <dbReference type="EMBL" id="GET22136.1"/>
    </source>
</evidence>
<evidence type="ECO:0000313" key="12">
    <source>
        <dbReference type="Proteomes" id="UP000240621"/>
    </source>
</evidence>
<comment type="subcellular location">
    <subcellularLocation>
        <location evidence="1">Membrane</location>
        <topology evidence="1">Multi-pass membrane protein</topology>
    </subcellularLocation>
</comment>
<reference evidence="11 12" key="1">
    <citation type="submission" date="2018-03" db="EMBL/GenBank/DDBJ databases">
        <title>Genomic Encyclopedia of Archaeal and Bacterial Type Strains, Phase II (KMG-II): from individual species to whole genera.</title>
        <authorList>
            <person name="Goeker M."/>
        </authorList>
    </citation>
    <scope>NUCLEOTIDE SEQUENCE [LARGE SCALE GENOMIC DNA]</scope>
    <source>
        <strain evidence="11 12">DSM 27267</strain>
    </source>
</reference>
<keyword evidence="6" id="KW-0560">Oxidoreductase</keyword>
<organism evidence="11 12">
    <name type="scientific">Prolixibacter denitrificans</name>
    <dbReference type="NCBI Taxonomy" id="1541063"/>
    <lineage>
        <taxon>Bacteria</taxon>
        <taxon>Pseudomonadati</taxon>
        <taxon>Bacteroidota</taxon>
        <taxon>Bacteroidia</taxon>
        <taxon>Marinilabiliales</taxon>
        <taxon>Prolixibacteraceae</taxon>
        <taxon>Prolixibacter</taxon>
    </lineage>
</organism>
<dbReference type="GO" id="GO:0016616">
    <property type="term" value="F:oxidoreductase activity, acting on the CH-OH group of donors, NAD or NADP as acceptor"/>
    <property type="evidence" value="ECO:0007669"/>
    <property type="project" value="UniProtKB-ARBA"/>
</dbReference>
<keyword evidence="4" id="KW-0521">NADP</keyword>
<dbReference type="EMBL" id="PYGC01000014">
    <property type="protein sequence ID" value="PSK80568.1"/>
    <property type="molecule type" value="Genomic_DNA"/>
</dbReference>
<dbReference type="GO" id="GO:0006066">
    <property type="term" value="P:alcohol metabolic process"/>
    <property type="evidence" value="ECO:0007669"/>
    <property type="project" value="UniProtKB-ARBA"/>
</dbReference>
<name>A0A2P8C6H1_9BACT</name>
<dbReference type="InterPro" id="IPR036291">
    <property type="entry name" value="NAD(P)-bd_dom_sf"/>
</dbReference>
<dbReference type="PRINTS" id="PR00080">
    <property type="entry name" value="SDRFAMILY"/>
</dbReference>
<proteinExistence type="inferred from homology"/>
<sequence length="268" mass="29683">MKNFEGKTALITGGASGIGKLMAGILLVQKARVIIWDLNQEGIDETIGELSARGSITGYRVDVANVEQVKETAQKVKQEHGVVDVLINNAGIVVGKYFHEHTTNDILKTMEVNTHAPMLVTREFLGDMMKQNSGHICNIASSAGIVSNPKMAVYAASKWAVTGWSDSLRLEMKQLKKNVGVTTIMPYYINTGMFDGVQSRIPILKPEPTAHRIIKAMRKGKKMVTFPRYIYPLTRISQGLFSTNGFDWLASNVFGIYTTMEHFKGRKS</sequence>
<dbReference type="Gene3D" id="3.40.50.720">
    <property type="entry name" value="NAD(P)-binding Rossmann-like Domain"/>
    <property type="match status" value="1"/>
</dbReference>
<keyword evidence="8" id="KW-0472">Membrane</keyword>